<keyword evidence="3" id="KW-1185">Reference proteome</keyword>
<evidence type="ECO:0000256" key="1">
    <source>
        <dbReference type="SAM" id="MobiDB-lite"/>
    </source>
</evidence>
<organism evidence="2 3">
    <name type="scientific">Stylosanthes scabra</name>
    <dbReference type="NCBI Taxonomy" id="79078"/>
    <lineage>
        <taxon>Eukaryota</taxon>
        <taxon>Viridiplantae</taxon>
        <taxon>Streptophyta</taxon>
        <taxon>Embryophyta</taxon>
        <taxon>Tracheophyta</taxon>
        <taxon>Spermatophyta</taxon>
        <taxon>Magnoliopsida</taxon>
        <taxon>eudicotyledons</taxon>
        <taxon>Gunneridae</taxon>
        <taxon>Pentapetalae</taxon>
        <taxon>rosids</taxon>
        <taxon>fabids</taxon>
        <taxon>Fabales</taxon>
        <taxon>Fabaceae</taxon>
        <taxon>Papilionoideae</taxon>
        <taxon>50 kb inversion clade</taxon>
        <taxon>dalbergioids sensu lato</taxon>
        <taxon>Dalbergieae</taxon>
        <taxon>Pterocarpus clade</taxon>
        <taxon>Stylosanthes</taxon>
    </lineage>
</organism>
<sequence length="253" mass="29209">MELLNLMMKANAEKGPDALMRRFLDGLNEDVAYQVKLRYCATMEDLLSFAIKVEKQQNLLATWLSSSSISIEQLTSTSSSTPVMEEFVEYAVSGDVYVDDDPMVQQSSKGFMGCEEIEKEERIENNLREEKSGKKSDGLSEKESIQGILNKQHAQSTELLESCSLIKQDSRTNLFEEGENDTCSGGHFCHFRHKGQIDNIVMFKDQNSRRITLYRFWTSRRPRIRIKRKCIDLEHKEHGFHEVTWSASNHKKR</sequence>
<protein>
    <submittedName>
        <fullName evidence="2">Uncharacterized protein</fullName>
    </submittedName>
</protein>
<accession>A0ABU6RQ97</accession>
<evidence type="ECO:0000313" key="2">
    <source>
        <dbReference type="EMBL" id="MED6125828.1"/>
    </source>
</evidence>
<gene>
    <name evidence="2" type="ORF">PIB30_072316</name>
</gene>
<proteinExistence type="predicted"/>
<dbReference type="Proteomes" id="UP001341840">
    <property type="component" value="Unassembled WGS sequence"/>
</dbReference>
<feature type="non-terminal residue" evidence="2">
    <location>
        <position position="253"/>
    </location>
</feature>
<reference evidence="2 3" key="1">
    <citation type="journal article" date="2023" name="Plants (Basel)">
        <title>Bridging the Gap: Combining Genomics and Transcriptomics Approaches to Understand Stylosanthes scabra, an Orphan Legume from the Brazilian Caatinga.</title>
        <authorList>
            <person name="Ferreira-Neto J.R.C."/>
            <person name="da Silva M.D."/>
            <person name="Binneck E."/>
            <person name="de Melo N.F."/>
            <person name="da Silva R.H."/>
            <person name="de Melo A.L.T.M."/>
            <person name="Pandolfi V."/>
            <person name="Bustamante F.O."/>
            <person name="Brasileiro-Vidal A.C."/>
            <person name="Benko-Iseppon A.M."/>
        </authorList>
    </citation>
    <scope>NUCLEOTIDE SEQUENCE [LARGE SCALE GENOMIC DNA]</scope>
    <source>
        <tissue evidence="2">Leaves</tissue>
    </source>
</reference>
<comment type="caution">
    <text evidence="2">The sequence shown here is derived from an EMBL/GenBank/DDBJ whole genome shotgun (WGS) entry which is preliminary data.</text>
</comment>
<dbReference type="EMBL" id="JASCZI010031062">
    <property type="protein sequence ID" value="MED6125828.1"/>
    <property type="molecule type" value="Genomic_DNA"/>
</dbReference>
<name>A0ABU6RQ97_9FABA</name>
<feature type="region of interest" description="Disordered" evidence="1">
    <location>
        <begin position="122"/>
        <end position="143"/>
    </location>
</feature>
<evidence type="ECO:0000313" key="3">
    <source>
        <dbReference type="Proteomes" id="UP001341840"/>
    </source>
</evidence>